<keyword evidence="1" id="KW-0479">Metal-binding</keyword>
<name>A0A1L9Q312_ASPVE</name>
<dbReference type="InterPro" id="IPR036864">
    <property type="entry name" value="Zn2-C6_fun-type_DNA-bd_sf"/>
</dbReference>
<evidence type="ECO:0000256" key="6">
    <source>
        <dbReference type="SAM" id="MobiDB-lite"/>
    </source>
</evidence>
<evidence type="ECO:0000256" key="4">
    <source>
        <dbReference type="ARBA" id="ARBA00023163"/>
    </source>
</evidence>
<keyword evidence="5" id="KW-0539">Nucleus</keyword>
<protein>
    <recommendedName>
        <fullName evidence="7">Zn(2)-C6 fungal-type domain-containing protein</fullName>
    </recommendedName>
</protein>
<dbReference type="RefSeq" id="XP_040673915.1">
    <property type="nucleotide sequence ID" value="XM_040808485.1"/>
</dbReference>
<dbReference type="CDD" id="cd12148">
    <property type="entry name" value="fungal_TF_MHR"/>
    <property type="match status" value="1"/>
</dbReference>
<dbReference type="PROSITE" id="PS50048">
    <property type="entry name" value="ZN2_CY6_FUNGAL_2"/>
    <property type="match status" value="1"/>
</dbReference>
<feature type="domain" description="Zn(2)-C6 fungal-type" evidence="7">
    <location>
        <begin position="13"/>
        <end position="45"/>
    </location>
</feature>
<dbReference type="STRING" id="1036611.A0A1L9Q312"/>
<dbReference type="PROSITE" id="PS00463">
    <property type="entry name" value="ZN2_CY6_FUNGAL_1"/>
    <property type="match status" value="1"/>
</dbReference>
<evidence type="ECO:0000259" key="7">
    <source>
        <dbReference type="PROSITE" id="PS50048"/>
    </source>
</evidence>
<feature type="compositionally biased region" description="Low complexity" evidence="6">
    <location>
        <begin position="669"/>
        <end position="685"/>
    </location>
</feature>
<keyword evidence="3" id="KW-0238">DNA-binding</keyword>
<reference evidence="9" key="1">
    <citation type="journal article" date="2017" name="Genome Biol.">
        <title>Comparative genomics reveals high biological diversity and specific adaptations in the industrially and medically important fungal genus Aspergillus.</title>
        <authorList>
            <person name="de Vries R.P."/>
            <person name="Riley R."/>
            <person name="Wiebenga A."/>
            <person name="Aguilar-Osorio G."/>
            <person name="Amillis S."/>
            <person name="Uchima C.A."/>
            <person name="Anderluh G."/>
            <person name="Asadollahi M."/>
            <person name="Askin M."/>
            <person name="Barry K."/>
            <person name="Battaglia E."/>
            <person name="Bayram O."/>
            <person name="Benocci T."/>
            <person name="Braus-Stromeyer S.A."/>
            <person name="Caldana C."/>
            <person name="Canovas D."/>
            <person name="Cerqueira G.C."/>
            <person name="Chen F."/>
            <person name="Chen W."/>
            <person name="Choi C."/>
            <person name="Clum A."/>
            <person name="Dos Santos R.A."/>
            <person name="Damasio A.R."/>
            <person name="Diallinas G."/>
            <person name="Emri T."/>
            <person name="Fekete E."/>
            <person name="Flipphi M."/>
            <person name="Freyberg S."/>
            <person name="Gallo A."/>
            <person name="Gournas C."/>
            <person name="Habgood R."/>
            <person name="Hainaut M."/>
            <person name="Harispe M.L."/>
            <person name="Henrissat B."/>
            <person name="Hilden K.S."/>
            <person name="Hope R."/>
            <person name="Hossain A."/>
            <person name="Karabika E."/>
            <person name="Karaffa L."/>
            <person name="Karanyi Z."/>
            <person name="Krasevec N."/>
            <person name="Kuo A."/>
            <person name="Kusch H."/>
            <person name="LaButti K."/>
            <person name="Lagendijk E.L."/>
            <person name="Lapidus A."/>
            <person name="Levasseur A."/>
            <person name="Lindquist E."/>
            <person name="Lipzen A."/>
            <person name="Logrieco A.F."/>
            <person name="MacCabe A."/>
            <person name="Maekelae M.R."/>
            <person name="Malavazi I."/>
            <person name="Melin P."/>
            <person name="Meyer V."/>
            <person name="Mielnichuk N."/>
            <person name="Miskei M."/>
            <person name="Molnar A.P."/>
            <person name="Mule G."/>
            <person name="Ngan C.Y."/>
            <person name="Orejas M."/>
            <person name="Orosz E."/>
            <person name="Ouedraogo J.P."/>
            <person name="Overkamp K.M."/>
            <person name="Park H.-S."/>
            <person name="Perrone G."/>
            <person name="Piumi F."/>
            <person name="Punt P.J."/>
            <person name="Ram A.F."/>
            <person name="Ramon A."/>
            <person name="Rauscher S."/>
            <person name="Record E."/>
            <person name="Riano-Pachon D.M."/>
            <person name="Robert V."/>
            <person name="Roehrig J."/>
            <person name="Ruller R."/>
            <person name="Salamov A."/>
            <person name="Salih N.S."/>
            <person name="Samson R.A."/>
            <person name="Sandor E."/>
            <person name="Sanguinetti M."/>
            <person name="Schuetze T."/>
            <person name="Sepcic K."/>
            <person name="Shelest E."/>
            <person name="Sherlock G."/>
            <person name="Sophianopoulou V."/>
            <person name="Squina F.M."/>
            <person name="Sun H."/>
            <person name="Susca A."/>
            <person name="Todd R.B."/>
            <person name="Tsang A."/>
            <person name="Unkles S.E."/>
            <person name="van de Wiele N."/>
            <person name="van Rossen-Uffink D."/>
            <person name="Oliveira J.V."/>
            <person name="Vesth T.C."/>
            <person name="Visser J."/>
            <person name="Yu J.-H."/>
            <person name="Zhou M."/>
            <person name="Andersen M.R."/>
            <person name="Archer D.B."/>
            <person name="Baker S.E."/>
            <person name="Benoit I."/>
            <person name="Brakhage A.A."/>
            <person name="Braus G.H."/>
            <person name="Fischer R."/>
            <person name="Frisvad J.C."/>
            <person name="Goldman G.H."/>
            <person name="Houbraken J."/>
            <person name="Oakley B."/>
            <person name="Pocsi I."/>
            <person name="Scazzocchio C."/>
            <person name="Seiboth B."/>
            <person name="vanKuyk P.A."/>
            <person name="Wortman J."/>
            <person name="Dyer P.S."/>
            <person name="Grigoriev I.V."/>
        </authorList>
    </citation>
    <scope>NUCLEOTIDE SEQUENCE [LARGE SCALE GENOMIC DNA]</scope>
    <source>
        <strain evidence="9">CBS 583.65</strain>
    </source>
</reference>
<dbReference type="GeneID" id="63723996"/>
<dbReference type="Proteomes" id="UP000184073">
    <property type="component" value="Unassembled WGS sequence"/>
</dbReference>
<keyword evidence="2" id="KW-0805">Transcription regulation</keyword>
<gene>
    <name evidence="8" type="ORF">ASPVEDRAFT_155870</name>
</gene>
<dbReference type="GO" id="GO:0008270">
    <property type="term" value="F:zinc ion binding"/>
    <property type="evidence" value="ECO:0007669"/>
    <property type="project" value="InterPro"/>
</dbReference>
<evidence type="ECO:0000256" key="3">
    <source>
        <dbReference type="ARBA" id="ARBA00023125"/>
    </source>
</evidence>
<dbReference type="Pfam" id="PF04082">
    <property type="entry name" value="Fungal_trans"/>
    <property type="match status" value="1"/>
</dbReference>
<evidence type="ECO:0000256" key="5">
    <source>
        <dbReference type="ARBA" id="ARBA00023242"/>
    </source>
</evidence>
<dbReference type="EMBL" id="KV878139">
    <property type="protein sequence ID" value="OJJ08153.1"/>
    <property type="molecule type" value="Genomic_DNA"/>
</dbReference>
<sequence length="796" mass="89470">MSMSAYTRRASKACAWCHARKVRCDATTLGRPCTRCRQDDRNCVMRKKLSTNPNRQRTPPEPELASMPVAVRLERAPAPTSSHDNHVHFSSYPFLDLNGFSSMTPEDVAFLNSKGCLQVPAPVYLEEFVRQYFLHIQPCTPIIDESVFWDFYRSDPSDPSTPILSLLLFQAMLFASSPYISVETARLCGFDDKRNAWNALYQRGKFLYHFQSGEPELVRAQAALLLTFHTSASQPRAASLWLTHAVHAASEASLDKELYEDDHEAVEAIRSRLWWSILIRDRSISLGLRRQPQLSSLELKMLKDLPSEEMFEDEITGSRVYDPGTKRMLFIVFQSQCQLALLLTEMVSVVFGTQGLSLPLLSPEGLEHTLGVLSRIRMSLELWKQESPLPHTRHSPAHSAVIKFTQLTMVYYQTARMELAHYGALLIERHRDYVGGDYTKHLFYTGNMLHDATTRLVTLLEYFSNKSKVQILPLTIVGFMSMPLILSAINFNLSSTDKEQRSRRLPLECLWQLMSQSRRVYDVTDFISSQTDDILHLAYLTSQQVFRDTGPVTPASASDIRTQTQTQTPGSCARNDMQVGKGRVKNWHDAFLRHTRAYLLLATTVDYSMSVGRLPSNNALPELVCVIPSVGKVQMPWISQPRAARIEARSRQVAVSREEESEELASPDTVATSSAIISSTETGTTPALQTDRGSVTQLDPVENGGGSSSYDFDHSSLLHVNLDYLDLDVLVNESPIVEQDNMVEWNQSPQLSSTVAMEHPLATSDLWPMTGMNASSDTNLHGLLEDGLVTPEFMCS</sequence>
<evidence type="ECO:0000256" key="2">
    <source>
        <dbReference type="ARBA" id="ARBA00023015"/>
    </source>
</evidence>
<evidence type="ECO:0000256" key="1">
    <source>
        <dbReference type="ARBA" id="ARBA00022723"/>
    </source>
</evidence>
<dbReference type="InterPro" id="IPR007219">
    <property type="entry name" value="XnlR_reg_dom"/>
</dbReference>
<dbReference type="Gene3D" id="4.10.240.10">
    <property type="entry name" value="Zn(2)-C6 fungal-type DNA-binding domain"/>
    <property type="match status" value="1"/>
</dbReference>
<dbReference type="VEuPathDB" id="FungiDB:ASPVEDRAFT_155870"/>
<evidence type="ECO:0000313" key="9">
    <source>
        <dbReference type="Proteomes" id="UP000184073"/>
    </source>
</evidence>
<dbReference type="InterPro" id="IPR001138">
    <property type="entry name" value="Zn2Cys6_DnaBD"/>
</dbReference>
<dbReference type="OrthoDB" id="5041285at2759"/>
<dbReference type="GO" id="GO:0000981">
    <property type="term" value="F:DNA-binding transcription factor activity, RNA polymerase II-specific"/>
    <property type="evidence" value="ECO:0007669"/>
    <property type="project" value="InterPro"/>
</dbReference>
<feature type="compositionally biased region" description="Polar residues" evidence="6">
    <location>
        <begin position="555"/>
        <end position="570"/>
    </location>
</feature>
<feature type="region of interest" description="Disordered" evidence="6">
    <location>
        <begin position="552"/>
        <end position="571"/>
    </location>
</feature>
<keyword evidence="9" id="KW-1185">Reference proteome</keyword>
<dbReference type="SUPFAM" id="SSF57701">
    <property type="entry name" value="Zn2/Cys6 DNA-binding domain"/>
    <property type="match status" value="1"/>
</dbReference>
<feature type="compositionally biased region" description="Polar residues" evidence="6">
    <location>
        <begin position="686"/>
        <end position="697"/>
    </location>
</feature>
<proteinExistence type="predicted"/>
<dbReference type="Pfam" id="PF00172">
    <property type="entry name" value="Zn_clus"/>
    <property type="match status" value="1"/>
</dbReference>
<organism evidence="8 9">
    <name type="scientific">Aspergillus versicolor CBS 583.65</name>
    <dbReference type="NCBI Taxonomy" id="1036611"/>
    <lineage>
        <taxon>Eukaryota</taxon>
        <taxon>Fungi</taxon>
        <taxon>Dikarya</taxon>
        <taxon>Ascomycota</taxon>
        <taxon>Pezizomycotina</taxon>
        <taxon>Eurotiomycetes</taxon>
        <taxon>Eurotiomycetidae</taxon>
        <taxon>Eurotiales</taxon>
        <taxon>Aspergillaceae</taxon>
        <taxon>Aspergillus</taxon>
        <taxon>Aspergillus subgen. Nidulantes</taxon>
    </lineage>
</organism>
<dbReference type="AlphaFoldDB" id="A0A1L9Q312"/>
<dbReference type="PANTHER" id="PTHR47425">
    <property type="entry name" value="FARB-RELATED"/>
    <property type="match status" value="1"/>
</dbReference>
<accession>A0A1L9Q312</accession>
<dbReference type="GO" id="GO:0006351">
    <property type="term" value="P:DNA-templated transcription"/>
    <property type="evidence" value="ECO:0007669"/>
    <property type="project" value="InterPro"/>
</dbReference>
<dbReference type="GO" id="GO:0003677">
    <property type="term" value="F:DNA binding"/>
    <property type="evidence" value="ECO:0007669"/>
    <property type="project" value="UniProtKB-KW"/>
</dbReference>
<dbReference type="CDD" id="cd00067">
    <property type="entry name" value="GAL4"/>
    <property type="match status" value="1"/>
</dbReference>
<feature type="region of interest" description="Disordered" evidence="6">
    <location>
        <begin position="656"/>
        <end position="707"/>
    </location>
</feature>
<keyword evidence="4" id="KW-0804">Transcription</keyword>
<dbReference type="SMART" id="SM00066">
    <property type="entry name" value="GAL4"/>
    <property type="match status" value="1"/>
</dbReference>
<dbReference type="PANTHER" id="PTHR47425:SF2">
    <property type="entry name" value="FARB-RELATED"/>
    <property type="match status" value="1"/>
</dbReference>
<dbReference type="InterPro" id="IPR052761">
    <property type="entry name" value="Fungal_Detox/Toxin_TFs"/>
</dbReference>
<evidence type="ECO:0000313" key="8">
    <source>
        <dbReference type="EMBL" id="OJJ08153.1"/>
    </source>
</evidence>